<name>A0AAD7U055_9APHY</name>
<reference evidence="2" key="1">
    <citation type="submission" date="2022-11" db="EMBL/GenBank/DDBJ databases">
        <title>Genome Sequence of Cubamyces cubensis.</title>
        <authorList>
            <person name="Buettner E."/>
        </authorList>
    </citation>
    <scope>NUCLEOTIDE SEQUENCE</scope>
    <source>
        <strain evidence="2">MPL-01</strain>
    </source>
</reference>
<protein>
    <submittedName>
        <fullName evidence="2">Uncharacterized protein</fullName>
    </submittedName>
</protein>
<evidence type="ECO:0000313" key="2">
    <source>
        <dbReference type="EMBL" id="KAJ8494707.1"/>
    </source>
</evidence>
<evidence type="ECO:0000313" key="3">
    <source>
        <dbReference type="Proteomes" id="UP001215151"/>
    </source>
</evidence>
<feature type="compositionally biased region" description="Polar residues" evidence="1">
    <location>
        <begin position="1"/>
        <end position="20"/>
    </location>
</feature>
<proteinExistence type="predicted"/>
<dbReference type="EMBL" id="JAPEVG010000033">
    <property type="protein sequence ID" value="KAJ8494707.1"/>
    <property type="molecule type" value="Genomic_DNA"/>
</dbReference>
<feature type="compositionally biased region" description="Basic and acidic residues" evidence="1">
    <location>
        <begin position="41"/>
        <end position="50"/>
    </location>
</feature>
<gene>
    <name evidence="2" type="ORF">ONZ51_g2181</name>
</gene>
<comment type="caution">
    <text evidence="2">The sequence shown here is derived from an EMBL/GenBank/DDBJ whole genome shotgun (WGS) entry which is preliminary data.</text>
</comment>
<sequence>MDRTTRANTSTPPTHANPSPQGWRYPTGTSDRPDMPTSDVSRSRREVDGHNATRAANSQAHLYLRPSNVSHLQPTVSAASRSIGYIPAPESLSQAQCFQIPLPAGTDPTFKIDIISYGRIGFNLHATASNKDHIRVAPGVERMVNNATMPLEDILESNALFVQRAYYAEEANKPVPKLKSLDPQRQYVFTLGHLITMLQIMQSGHWYHAMKNYPTRLTLQYMTGTDAVVPQELQRTGIKWTNLFATAIRRRKLPEVDKWCYYFQLEVRM</sequence>
<feature type="region of interest" description="Disordered" evidence="1">
    <location>
        <begin position="1"/>
        <end position="50"/>
    </location>
</feature>
<dbReference type="Proteomes" id="UP001215151">
    <property type="component" value="Unassembled WGS sequence"/>
</dbReference>
<dbReference type="AlphaFoldDB" id="A0AAD7U055"/>
<organism evidence="2 3">
    <name type="scientific">Trametes cubensis</name>
    <dbReference type="NCBI Taxonomy" id="1111947"/>
    <lineage>
        <taxon>Eukaryota</taxon>
        <taxon>Fungi</taxon>
        <taxon>Dikarya</taxon>
        <taxon>Basidiomycota</taxon>
        <taxon>Agaricomycotina</taxon>
        <taxon>Agaricomycetes</taxon>
        <taxon>Polyporales</taxon>
        <taxon>Polyporaceae</taxon>
        <taxon>Trametes</taxon>
    </lineage>
</organism>
<keyword evidence="3" id="KW-1185">Reference proteome</keyword>
<accession>A0AAD7U055</accession>
<evidence type="ECO:0000256" key="1">
    <source>
        <dbReference type="SAM" id="MobiDB-lite"/>
    </source>
</evidence>